<proteinExistence type="inferred from homology"/>
<dbReference type="AlphaFoldDB" id="A0A8J2WZZ0"/>
<evidence type="ECO:0000256" key="7">
    <source>
        <dbReference type="ARBA" id="ARBA00023128"/>
    </source>
</evidence>
<keyword evidence="13" id="KW-1185">Reference proteome</keyword>
<evidence type="ECO:0000256" key="5">
    <source>
        <dbReference type="ARBA" id="ARBA00022737"/>
    </source>
</evidence>
<dbReference type="PANTHER" id="PTHR45788">
    <property type="entry name" value="SUCCINATE/FUMARATE MITOCHONDRIAL TRANSPORTER-RELATED"/>
    <property type="match status" value="1"/>
</dbReference>
<name>A0A8J2WZZ0_9STRA</name>
<dbReference type="EMBL" id="CAKKNE010000004">
    <property type="protein sequence ID" value="CAH0375217.1"/>
    <property type="molecule type" value="Genomic_DNA"/>
</dbReference>
<feature type="compositionally biased region" description="Basic and acidic residues" evidence="11">
    <location>
        <begin position="1"/>
        <end position="10"/>
    </location>
</feature>
<dbReference type="Proteomes" id="UP000789595">
    <property type="component" value="Unassembled WGS sequence"/>
</dbReference>
<keyword evidence="4 9" id="KW-0812">Transmembrane</keyword>
<keyword evidence="6" id="KW-1133">Transmembrane helix</keyword>
<dbReference type="InterPro" id="IPR049563">
    <property type="entry name" value="TXTP-like"/>
</dbReference>
<gene>
    <name evidence="12" type="ORF">PECAL_4P25430</name>
</gene>
<evidence type="ECO:0000256" key="11">
    <source>
        <dbReference type="SAM" id="MobiDB-lite"/>
    </source>
</evidence>
<accession>A0A8J2WZZ0</accession>
<evidence type="ECO:0000256" key="4">
    <source>
        <dbReference type="ARBA" id="ARBA00022692"/>
    </source>
</evidence>
<dbReference type="Gene3D" id="1.50.40.10">
    <property type="entry name" value="Mitochondrial carrier domain"/>
    <property type="match status" value="1"/>
</dbReference>
<feature type="repeat" description="Solcar" evidence="9">
    <location>
        <begin position="244"/>
        <end position="342"/>
    </location>
</feature>
<evidence type="ECO:0000256" key="2">
    <source>
        <dbReference type="ARBA" id="ARBA00006375"/>
    </source>
</evidence>
<feature type="region of interest" description="Disordered" evidence="11">
    <location>
        <begin position="1"/>
        <end position="26"/>
    </location>
</feature>
<reference evidence="12" key="1">
    <citation type="submission" date="2021-11" db="EMBL/GenBank/DDBJ databases">
        <authorList>
            <consortium name="Genoscope - CEA"/>
            <person name="William W."/>
        </authorList>
    </citation>
    <scope>NUCLEOTIDE SEQUENCE</scope>
</reference>
<keyword evidence="3 10" id="KW-0813">Transport</keyword>
<evidence type="ECO:0000313" key="12">
    <source>
        <dbReference type="EMBL" id="CAH0375217.1"/>
    </source>
</evidence>
<dbReference type="PROSITE" id="PS50920">
    <property type="entry name" value="SOLCAR"/>
    <property type="match status" value="2"/>
</dbReference>
<evidence type="ECO:0000256" key="3">
    <source>
        <dbReference type="ARBA" id="ARBA00022448"/>
    </source>
</evidence>
<dbReference type="GO" id="GO:0031966">
    <property type="term" value="C:mitochondrial membrane"/>
    <property type="evidence" value="ECO:0007669"/>
    <property type="project" value="UniProtKB-SubCell"/>
</dbReference>
<keyword evidence="5" id="KW-0677">Repeat</keyword>
<dbReference type="InterPro" id="IPR018108">
    <property type="entry name" value="MCP_transmembrane"/>
</dbReference>
<evidence type="ECO:0000256" key="8">
    <source>
        <dbReference type="ARBA" id="ARBA00023136"/>
    </source>
</evidence>
<evidence type="ECO:0000256" key="10">
    <source>
        <dbReference type="RuleBase" id="RU000488"/>
    </source>
</evidence>
<evidence type="ECO:0000313" key="13">
    <source>
        <dbReference type="Proteomes" id="UP000789595"/>
    </source>
</evidence>
<feature type="repeat" description="Solcar" evidence="9">
    <location>
        <begin position="152"/>
        <end position="241"/>
    </location>
</feature>
<evidence type="ECO:0000256" key="1">
    <source>
        <dbReference type="ARBA" id="ARBA00004225"/>
    </source>
</evidence>
<evidence type="ECO:0000256" key="9">
    <source>
        <dbReference type="PROSITE-ProRule" id="PRU00282"/>
    </source>
</evidence>
<comment type="caution">
    <text evidence="12">The sequence shown here is derived from an EMBL/GenBank/DDBJ whole genome shotgun (WGS) entry which is preliminary data.</text>
</comment>
<dbReference type="Pfam" id="PF00153">
    <property type="entry name" value="Mito_carr"/>
    <property type="match status" value="2"/>
</dbReference>
<comment type="subcellular location">
    <subcellularLocation>
        <location evidence="1">Mitochondrion membrane</location>
        <topology evidence="1">Multi-pass membrane protein</topology>
    </subcellularLocation>
</comment>
<keyword evidence="7" id="KW-0496">Mitochondrion</keyword>
<organism evidence="12 13">
    <name type="scientific">Pelagomonas calceolata</name>
    <dbReference type="NCBI Taxonomy" id="35677"/>
    <lineage>
        <taxon>Eukaryota</taxon>
        <taxon>Sar</taxon>
        <taxon>Stramenopiles</taxon>
        <taxon>Ochrophyta</taxon>
        <taxon>Pelagophyceae</taxon>
        <taxon>Pelagomonadales</taxon>
        <taxon>Pelagomonadaceae</taxon>
        <taxon>Pelagomonas</taxon>
    </lineage>
</organism>
<sequence>QHSAELRESDSYLQKNSRTSRTRLRANAASGAATAATMRRRHFVFACLAHASAAKTSSKAKPPPRAIDVLPPLLVASAITATATYPLDFLRAARMSSAASADAAKLGLRAAVAKFSQGLAPEVAKGTLSRVLKFGGFPVAHRLLYDRAPAAGSAASRAAAGALATFPEMALCTPLETGKLALQLDALKAAPAFDNQLQKAAAALTAAAGPAALYAGYCALQCRQAVWTAVYFASRPAFAEAFGALPGATFCAGLGAGVLGAVANCPFDVCRSVAQKELIGAWVSGGEAVTRAPGLAHALAAGRSVVSARGARGLWAGVGFKSLHLGCGGALMAVLQPACERAWAKARA</sequence>
<protein>
    <submittedName>
        <fullName evidence="12">Uncharacterized protein</fullName>
    </submittedName>
</protein>
<dbReference type="SUPFAM" id="SSF103506">
    <property type="entry name" value="Mitochondrial carrier"/>
    <property type="match status" value="1"/>
</dbReference>
<feature type="non-terminal residue" evidence="12">
    <location>
        <position position="1"/>
    </location>
</feature>
<comment type="similarity">
    <text evidence="2 10">Belongs to the mitochondrial carrier (TC 2.A.29) family.</text>
</comment>
<dbReference type="InterPro" id="IPR023395">
    <property type="entry name" value="MCP_dom_sf"/>
</dbReference>
<evidence type="ECO:0000256" key="6">
    <source>
        <dbReference type="ARBA" id="ARBA00022989"/>
    </source>
</evidence>
<dbReference type="OrthoDB" id="434783at2759"/>
<keyword evidence="8 9" id="KW-0472">Membrane</keyword>